<comment type="caution">
    <text evidence="2">The sequence shown here is derived from an EMBL/GenBank/DDBJ whole genome shotgun (WGS) entry which is preliminary data.</text>
</comment>
<dbReference type="InterPro" id="IPR007069">
    <property type="entry name" value="Transposase_32"/>
</dbReference>
<proteinExistence type="predicted"/>
<protein>
    <submittedName>
        <fullName evidence="2">Transposase</fullName>
    </submittedName>
</protein>
<dbReference type="Proteomes" id="UP000017944">
    <property type="component" value="Unassembled WGS sequence"/>
</dbReference>
<sequence>MSWVARLKQHIPEKFFKMVRYFGFLANRVCGEKLPQVYRALGMDKPAPVAKVCYAQMVKQFLSRDPFELRAVRRSDAVYGAEEGLPSGRAGYDA</sequence>
<dbReference type="GO" id="GO:0006313">
    <property type="term" value="P:DNA transposition"/>
    <property type="evidence" value="ECO:0007669"/>
    <property type="project" value="InterPro"/>
</dbReference>
<geneLocation type="plasmid" evidence="2">
    <name>unnamed</name>
</geneLocation>
<dbReference type="EMBL" id="AXUT01000778">
    <property type="protein sequence ID" value="ESU76194.1"/>
    <property type="molecule type" value="Genomic_DNA"/>
</dbReference>
<dbReference type="Pfam" id="PF04986">
    <property type="entry name" value="Y2_Tnp"/>
    <property type="match status" value="1"/>
</dbReference>
<dbReference type="GO" id="GO:0003677">
    <property type="term" value="F:DNA binding"/>
    <property type="evidence" value="ECO:0007669"/>
    <property type="project" value="InterPro"/>
</dbReference>
<evidence type="ECO:0000259" key="1">
    <source>
        <dbReference type="Pfam" id="PF04986"/>
    </source>
</evidence>
<evidence type="ECO:0000313" key="2">
    <source>
        <dbReference type="EMBL" id="ESU76194.1"/>
    </source>
</evidence>
<keyword evidence="2" id="KW-0614">Plasmid</keyword>
<organism evidence="2 3">
    <name type="scientific">Shigella dysenteriae WRSd3</name>
    <dbReference type="NCBI Taxonomy" id="1401327"/>
    <lineage>
        <taxon>Bacteria</taxon>
        <taxon>Pseudomonadati</taxon>
        <taxon>Pseudomonadota</taxon>
        <taxon>Gammaproteobacteria</taxon>
        <taxon>Enterobacterales</taxon>
        <taxon>Enterobacteriaceae</taxon>
        <taxon>Shigella</taxon>
    </lineage>
</organism>
<accession>A0A090NA89</accession>
<dbReference type="GO" id="GO:0004803">
    <property type="term" value="F:transposase activity"/>
    <property type="evidence" value="ECO:0007669"/>
    <property type="project" value="InterPro"/>
</dbReference>
<name>A0A090NA89_SHIDY</name>
<dbReference type="AlphaFoldDB" id="A0A090NA89"/>
<evidence type="ECO:0000313" key="3">
    <source>
        <dbReference type="Proteomes" id="UP000017944"/>
    </source>
</evidence>
<reference evidence="2 3" key="1">
    <citation type="submission" date="2013-10" db="EMBL/GenBank/DDBJ databases">
        <title>Draft genomes and the virulence plasmids of Sd1617 vaccine constructs: WRSd3 and WRSd5.</title>
        <authorList>
            <person name="Aksomboon Vongsawan A."/>
            <person name="Venkatesan M.M."/>
            <person name="Vaisvil B."/>
            <person name="Emel G."/>
            <person name="Kepatral V."/>
            <person name="Sethabutr O."/>
            <person name="Serichantalergs O."/>
            <person name="Mason C."/>
        </authorList>
    </citation>
    <scope>NUCLEOTIDE SEQUENCE [LARGE SCALE GENOMIC DNA]</scope>
    <source>
        <strain evidence="2 3">WRSd3</strain>
        <plasmid evidence="2">unnamed</plasmid>
    </source>
</reference>
<feature type="domain" description="Transposase IS801/IS1294" evidence="1">
    <location>
        <begin position="4"/>
        <end position="30"/>
    </location>
</feature>
<gene>
    <name evidence="2" type="ORF">WRSd3_p00346</name>
</gene>
<dbReference type="PATRIC" id="fig|1401327.3.peg.4553"/>